<protein>
    <submittedName>
        <fullName evidence="2">Uncharacterized protein</fullName>
    </submittedName>
</protein>
<organism evidence="2 3">
    <name type="scientific">Blyttiomyces helicus</name>
    <dbReference type="NCBI Taxonomy" id="388810"/>
    <lineage>
        <taxon>Eukaryota</taxon>
        <taxon>Fungi</taxon>
        <taxon>Fungi incertae sedis</taxon>
        <taxon>Chytridiomycota</taxon>
        <taxon>Chytridiomycota incertae sedis</taxon>
        <taxon>Chytridiomycetes</taxon>
        <taxon>Chytridiomycetes incertae sedis</taxon>
        <taxon>Blyttiomyces</taxon>
    </lineage>
</organism>
<evidence type="ECO:0000256" key="1">
    <source>
        <dbReference type="SAM" id="MobiDB-lite"/>
    </source>
</evidence>
<dbReference type="AlphaFoldDB" id="A0A4P9WGP9"/>
<feature type="region of interest" description="Disordered" evidence="1">
    <location>
        <begin position="31"/>
        <end position="69"/>
    </location>
</feature>
<sequence length="118" mass="13426">MKALYQKLFEPDGFTGNRWCCSSWWRDCKRGARQPGSPPAPTYDKVSDLEEEKYEGGKEPLQFEKKSPPAAVYDGGVRVEEEVRKRDRPEKVFPTDGKKVAEGLINGQVTNVKKIYSN</sequence>
<reference evidence="3" key="1">
    <citation type="journal article" date="2018" name="Nat. Microbiol.">
        <title>Leveraging single-cell genomics to expand the fungal tree of life.</title>
        <authorList>
            <person name="Ahrendt S.R."/>
            <person name="Quandt C.A."/>
            <person name="Ciobanu D."/>
            <person name="Clum A."/>
            <person name="Salamov A."/>
            <person name="Andreopoulos B."/>
            <person name="Cheng J.F."/>
            <person name="Woyke T."/>
            <person name="Pelin A."/>
            <person name="Henrissat B."/>
            <person name="Reynolds N.K."/>
            <person name="Benny G.L."/>
            <person name="Smith M.E."/>
            <person name="James T.Y."/>
            <person name="Grigoriev I.V."/>
        </authorList>
    </citation>
    <scope>NUCLEOTIDE SEQUENCE [LARGE SCALE GENOMIC DNA]</scope>
</reference>
<name>A0A4P9WGP9_9FUNG</name>
<evidence type="ECO:0000313" key="2">
    <source>
        <dbReference type="EMBL" id="RKO91979.1"/>
    </source>
</evidence>
<evidence type="ECO:0000313" key="3">
    <source>
        <dbReference type="Proteomes" id="UP000269721"/>
    </source>
</evidence>
<feature type="compositionally biased region" description="Basic and acidic residues" evidence="1">
    <location>
        <begin position="54"/>
        <end position="67"/>
    </location>
</feature>
<keyword evidence="3" id="KW-1185">Reference proteome</keyword>
<dbReference type="Proteomes" id="UP000269721">
    <property type="component" value="Unassembled WGS sequence"/>
</dbReference>
<proteinExistence type="predicted"/>
<dbReference type="EMBL" id="KZ994819">
    <property type="protein sequence ID" value="RKO91979.1"/>
    <property type="molecule type" value="Genomic_DNA"/>
</dbReference>
<accession>A0A4P9WGP9</accession>
<gene>
    <name evidence="2" type="ORF">BDK51DRAFT_29274</name>
</gene>